<dbReference type="Proteomes" id="UP000464468">
    <property type="component" value="Plasmid pC33"/>
</dbReference>
<accession>A0A7Z2NYB6</accession>
<dbReference type="AlphaFoldDB" id="A0A7Z2NYB6"/>
<evidence type="ECO:0000313" key="2">
    <source>
        <dbReference type="Proteomes" id="UP000464468"/>
    </source>
</evidence>
<dbReference type="NCBIfam" id="NF035944">
    <property type="entry name" value="PEPxxWA-CTERM"/>
    <property type="match status" value="1"/>
</dbReference>
<organism evidence="1 2">
    <name type="scientific">Sphingomonas changnyeongensis</name>
    <dbReference type="NCBI Taxonomy" id="2698679"/>
    <lineage>
        <taxon>Bacteria</taxon>
        <taxon>Pseudomonadati</taxon>
        <taxon>Pseudomonadota</taxon>
        <taxon>Alphaproteobacteria</taxon>
        <taxon>Sphingomonadales</taxon>
        <taxon>Sphingomonadaceae</taxon>
        <taxon>Sphingomonas</taxon>
    </lineage>
</organism>
<proteinExistence type="predicted"/>
<geneLocation type="plasmid" evidence="2">
    <name>pc33</name>
</geneLocation>
<evidence type="ECO:0000313" key="1">
    <source>
        <dbReference type="EMBL" id="QHL92075.1"/>
    </source>
</evidence>
<protein>
    <submittedName>
        <fullName evidence="1">PEPxxWA-CTERM sorting domain-containing protein</fullName>
    </submittedName>
</protein>
<keyword evidence="2" id="KW-1185">Reference proteome</keyword>
<dbReference type="KEGG" id="schy:GVO57_14450"/>
<reference evidence="1 2" key="1">
    <citation type="submission" date="2020-01" db="EMBL/GenBank/DDBJ databases">
        <title>Sphingomonas sp. C33 whole genome sequece.</title>
        <authorList>
            <person name="Park C."/>
        </authorList>
    </citation>
    <scope>NUCLEOTIDE SEQUENCE [LARGE SCALE GENOMIC DNA]</scope>
    <source>
        <strain evidence="1 2">C33</strain>
        <plasmid evidence="2">pc33</plasmid>
    </source>
</reference>
<name>A0A7Z2NYB6_9SPHN</name>
<gene>
    <name evidence="1" type="ORF">GVO57_14450</name>
</gene>
<dbReference type="EMBL" id="CP047896">
    <property type="protein sequence ID" value="QHL92075.1"/>
    <property type="molecule type" value="Genomic_DNA"/>
</dbReference>
<keyword evidence="1" id="KW-0614">Plasmid</keyword>
<sequence length="226" mass="24405">MRSGMLCDWRCGPMNERTKHDGPDHSFEGSMKVFNALAIALAVATSADANVIMSGVAEPGARFGGLFQAPIAHSQGTTWDYTLTWSAGSLMEPRVSSEVPEVIYTRRPSGWVTSDLRPMYIGCAGFGACFSTPNSVTLRLTYPPDFQAATDCAIPVMFTTVCHISRGRPQIWLQGFVSPSLGQIAWSITANAVPEPTSWAMLICGFGLTGTMVRHRRVAMNHTAAA</sequence>